<name>A0A8J6FEC2_ELECQ</name>
<keyword evidence="1" id="KW-0812">Transmembrane</keyword>
<evidence type="ECO:0000256" key="1">
    <source>
        <dbReference type="SAM" id="Phobius"/>
    </source>
</evidence>
<organism evidence="2 3">
    <name type="scientific">Eleutherodactylus coqui</name>
    <name type="common">Puerto Rican coqui</name>
    <dbReference type="NCBI Taxonomy" id="57060"/>
    <lineage>
        <taxon>Eukaryota</taxon>
        <taxon>Metazoa</taxon>
        <taxon>Chordata</taxon>
        <taxon>Craniata</taxon>
        <taxon>Vertebrata</taxon>
        <taxon>Euteleostomi</taxon>
        <taxon>Amphibia</taxon>
        <taxon>Batrachia</taxon>
        <taxon>Anura</taxon>
        <taxon>Neobatrachia</taxon>
        <taxon>Hyloidea</taxon>
        <taxon>Eleutherodactylidae</taxon>
        <taxon>Eleutherodactylinae</taxon>
        <taxon>Eleutherodactylus</taxon>
        <taxon>Eleutherodactylus</taxon>
    </lineage>
</organism>
<reference evidence="2" key="1">
    <citation type="thesis" date="2020" institute="ProQuest LLC" country="789 East Eisenhower Parkway, Ann Arbor, MI, USA">
        <title>Comparative Genomics and Chromosome Evolution.</title>
        <authorList>
            <person name="Mudd A.B."/>
        </authorList>
    </citation>
    <scope>NUCLEOTIDE SEQUENCE</scope>
    <source>
        <strain evidence="2">HN-11 Male</strain>
        <tissue evidence="2">Kidney and liver</tissue>
    </source>
</reference>
<gene>
    <name evidence="2" type="ORF">GDO78_008735</name>
</gene>
<feature type="transmembrane region" description="Helical" evidence="1">
    <location>
        <begin position="45"/>
        <end position="66"/>
    </location>
</feature>
<accession>A0A8J6FEC2</accession>
<dbReference type="AlphaFoldDB" id="A0A8J6FEC2"/>
<dbReference type="EMBL" id="WNTK01000004">
    <property type="protein sequence ID" value="KAG9485806.1"/>
    <property type="molecule type" value="Genomic_DNA"/>
</dbReference>
<proteinExistence type="predicted"/>
<keyword evidence="3" id="KW-1185">Reference proteome</keyword>
<comment type="caution">
    <text evidence="2">The sequence shown here is derived from an EMBL/GenBank/DDBJ whole genome shotgun (WGS) entry which is preliminary data.</text>
</comment>
<keyword evidence="1" id="KW-0472">Membrane</keyword>
<protein>
    <submittedName>
        <fullName evidence="2">Uncharacterized protein</fullName>
    </submittedName>
</protein>
<evidence type="ECO:0000313" key="3">
    <source>
        <dbReference type="Proteomes" id="UP000770717"/>
    </source>
</evidence>
<dbReference type="Proteomes" id="UP000770717">
    <property type="component" value="Unassembled WGS sequence"/>
</dbReference>
<keyword evidence="1" id="KW-1133">Transmembrane helix</keyword>
<evidence type="ECO:0000313" key="2">
    <source>
        <dbReference type="EMBL" id="KAG9485806.1"/>
    </source>
</evidence>
<sequence length="67" mass="7923">MIQTSPQLAHLLRYANRKIQYTLLHVFCIILSKCSQRHINVNVFLLTSKLIILQFLIVLFCTLIFYI</sequence>